<evidence type="ECO:0000313" key="2">
    <source>
        <dbReference type="EMBL" id="SEU33298.1"/>
    </source>
</evidence>
<keyword evidence="3" id="KW-1185">Reference proteome</keyword>
<organism evidence="1 4">
    <name type="scientific">Myxococcus fulvus</name>
    <dbReference type="NCBI Taxonomy" id="33"/>
    <lineage>
        <taxon>Bacteria</taxon>
        <taxon>Pseudomonadati</taxon>
        <taxon>Myxococcota</taxon>
        <taxon>Myxococcia</taxon>
        <taxon>Myxococcales</taxon>
        <taxon>Cystobacterineae</taxon>
        <taxon>Myxococcaceae</taxon>
        <taxon>Myxococcus</taxon>
    </lineage>
</organism>
<gene>
    <name evidence="1" type="ORF">MFU01_46500</name>
    <name evidence="2" type="ORF">SAMN05443572_109266</name>
</gene>
<reference evidence="2 3" key="1">
    <citation type="submission" date="2016-10" db="EMBL/GenBank/DDBJ databases">
        <authorList>
            <person name="Varghese N."/>
            <person name="Submissions S."/>
        </authorList>
    </citation>
    <scope>NUCLEOTIDE SEQUENCE [LARGE SCALE GENOMIC DNA]</scope>
    <source>
        <strain evidence="2 3">DSM 16525</strain>
    </source>
</reference>
<dbReference type="Proteomes" id="UP000183760">
    <property type="component" value="Unassembled WGS sequence"/>
</dbReference>
<proteinExistence type="predicted"/>
<evidence type="ECO:0000313" key="3">
    <source>
        <dbReference type="Proteomes" id="UP000183760"/>
    </source>
</evidence>
<evidence type="ECO:0000313" key="1">
    <source>
        <dbReference type="EMBL" id="GEN09613.1"/>
    </source>
</evidence>
<comment type="caution">
    <text evidence="1">The sequence shown here is derived from an EMBL/GenBank/DDBJ whole genome shotgun (WGS) entry which is preliminary data.</text>
</comment>
<dbReference type="EMBL" id="BJXR01000034">
    <property type="protein sequence ID" value="GEN09613.1"/>
    <property type="molecule type" value="Genomic_DNA"/>
</dbReference>
<dbReference type="Proteomes" id="UP000321514">
    <property type="component" value="Unassembled WGS sequence"/>
</dbReference>
<dbReference type="RefSeq" id="WP_245772513.1">
    <property type="nucleotide sequence ID" value="NZ_BJXR01000034.1"/>
</dbReference>
<evidence type="ECO:0000313" key="4">
    <source>
        <dbReference type="Proteomes" id="UP000321514"/>
    </source>
</evidence>
<name>A0A511T7N2_MYXFU</name>
<dbReference type="STRING" id="1334629.MFUL124B02_17770"/>
<sequence>MLALWFGSVLVGCGGAEVMEPLVPAPADEGATHSQFAVCTVSCPGSTSVSCSGTTCSGTDGQGVTCDGVFTACSASACSGLPACSQYANQSCFRSQIGTQMACCSGGGFADALLCSASSSSPTGARWLYF</sequence>
<protein>
    <submittedName>
        <fullName evidence="1">Uncharacterized protein</fullName>
    </submittedName>
</protein>
<reference evidence="1 4" key="2">
    <citation type="submission" date="2019-07" db="EMBL/GenBank/DDBJ databases">
        <title>Whole genome shotgun sequence of Myxococcus fulvus NBRC 100333.</title>
        <authorList>
            <person name="Hosoyama A."/>
            <person name="Uohara A."/>
            <person name="Ohji S."/>
            <person name="Ichikawa N."/>
        </authorList>
    </citation>
    <scope>NUCLEOTIDE SEQUENCE [LARGE SCALE GENOMIC DNA]</scope>
    <source>
        <strain evidence="1 4">NBRC 100333</strain>
    </source>
</reference>
<accession>A0A511T7N2</accession>
<dbReference type="EMBL" id="FOIB01000009">
    <property type="protein sequence ID" value="SEU33298.1"/>
    <property type="molecule type" value="Genomic_DNA"/>
</dbReference>
<dbReference type="AlphaFoldDB" id="A0A511T7N2"/>